<gene>
    <name evidence="4" type="primary">rihA_12</name>
    <name evidence="4" type="ORF">SDC9_130503</name>
</gene>
<dbReference type="InterPro" id="IPR023186">
    <property type="entry name" value="IUNH"/>
</dbReference>
<dbReference type="SUPFAM" id="SSF53590">
    <property type="entry name" value="Nucleoside hydrolase"/>
    <property type="match status" value="1"/>
</dbReference>
<feature type="domain" description="Inosine/uridine-preferring nucleoside hydrolase" evidence="3">
    <location>
        <begin position="2"/>
        <end position="153"/>
    </location>
</feature>
<dbReference type="EMBL" id="VSSQ01032235">
    <property type="protein sequence ID" value="MPM83439.1"/>
    <property type="molecule type" value="Genomic_DNA"/>
</dbReference>
<dbReference type="EC" id="3.2.-.-" evidence="4"/>
<protein>
    <submittedName>
        <fullName evidence="4">Pyrimidine-specific ribonucleoside hydrolase RihA</fullName>
        <ecNumber evidence="4">3.2.-.-</ecNumber>
    </submittedName>
</protein>
<dbReference type="AlphaFoldDB" id="A0A645D2K4"/>
<accession>A0A645D2K4</accession>
<dbReference type="PANTHER" id="PTHR12304:SF4">
    <property type="entry name" value="URIDINE NUCLEOSIDASE"/>
    <property type="match status" value="1"/>
</dbReference>
<evidence type="ECO:0000259" key="3">
    <source>
        <dbReference type="Pfam" id="PF01156"/>
    </source>
</evidence>
<sequence>MITIMGGSLYSGNIIPKAEFNIYHDPDAAKLVFNSGVKVIMSGLEVCYSGGVPHQALEVFKNKGRASVLVDELLEFFTQYSRTRNIPWSPIFDMTPIIHLLKPEIFESVHYHVDIETEGELCRGMTVADLREPLDPQTFNTEVLLSVNNEAFVKYFIASIMRLDQMRV</sequence>
<dbReference type="InterPro" id="IPR036452">
    <property type="entry name" value="Ribo_hydro-like"/>
</dbReference>
<keyword evidence="1 4" id="KW-0378">Hydrolase</keyword>
<evidence type="ECO:0000313" key="4">
    <source>
        <dbReference type="EMBL" id="MPM83439.1"/>
    </source>
</evidence>
<dbReference type="InterPro" id="IPR001910">
    <property type="entry name" value="Inosine/uridine_hydrolase_dom"/>
</dbReference>
<comment type="caution">
    <text evidence="4">The sequence shown here is derived from an EMBL/GenBank/DDBJ whole genome shotgun (WGS) entry which is preliminary data.</text>
</comment>
<dbReference type="PANTHER" id="PTHR12304">
    <property type="entry name" value="INOSINE-URIDINE PREFERRING NUCLEOSIDE HYDROLASE"/>
    <property type="match status" value="1"/>
</dbReference>
<dbReference type="GO" id="GO:0008477">
    <property type="term" value="F:purine nucleosidase activity"/>
    <property type="evidence" value="ECO:0007669"/>
    <property type="project" value="TreeGrafter"/>
</dbReference>
<evidence type="ECO:0000256" key="2">
    <source>
        <dbReference type="ARBA" id="ARBA00023295"/>
    </source>
</evidence>
<dbReference type="Pfam" id="PF01156">
    <property type="entry name" value="IU_nuc_hydro"/>
    <property type="match status" value="1"/>
</dbReference>
<organism evidence="4">
    <name type="scientific">bioreactor metagenome</name>
    <dbReference type="NCBI Taxonomy" id="1076179"/>
    <lineage>
        <taxon>unclassified sequences</taxon>
        <taxon>metagenomes</taxon>
        <taxon>ecological metagenomes</taxon>
    </lineage>
</organism>
<dbReference type="GO" id="GO:0006152">
    <property type="term" value="P:purine nucleoside catabolic process"/>
    <property type="evidence" value="ECO:0007669"/>
    <property type="project" value="TreeGrafter"/>
</dbReference>
<reference evidence="4" key="1">
    <citation type="submission" date="2019-08" db="EMBL/GenBank/DDBJ databases">
        <authorList>
            <person name="Kucharzyk K."/>
            <person name="Murdoch R.W."/>
            <person name="Higgins S."/>
            <person name="Loffler F."/>
        </authorList>
    </citation>
    <scope>NUCLEOTIDE SEQUENCE</scope>
</reference>
<evidence type="ECO:0000256" key="1">
    <source>
        <dbReference type="ARBA" id="ARBA00022801"/>
    </source>
</evidence>
<dbReference type="GO" id="GO:0005829">
    <property type="term" value="C:cytosol"/>
    <property type="evidence" value="ECO:0007669"/>
    <property type="project" value="TreeGrafter"/>
</dbReference>
<proteinExistence type="predicted"/>
<name>A0A645D2K4_9ZZZZ</name>
<keyword evidence="2 4" id="KW-0326">Glycosidase</keyword>
<dbReference type="Gene3D" id="3.90.245.10">
    <property type="entry name" value="Ribonucleoside hydrolase-like"/>
    <property type="match status" value="1"/>
</dbReference>